<protein>
    <submittedName>
        <fullName evidence="2">Phosphohydrolase</fullName>
    </submittedName>
</protein>
<dbReference type="Gene3D" id="1.10.472.50">
    <property type="entry name" value="HD-domain/PDEase-like"/>
    <property type="match status" value="1"/>
</dbReference>
<dbReference type="Gene3D" id="1.20.58.1910">
    <property type="match status" value="1"/>
</dbReference>
<dbReference type="Pfam" id="PF01966">
    <property type="entry name" value="HD"/>
    <property type="match status" value="1"/>
</dbReference>
<dbReference type="InterPro" id="IPR003607">
    <property type="entry name" value="HD/PDEase_dom"/>
</dbReference>
<accession>A0A2W1N3M8</accession>
<reference evidence="2 3" key="1">
    <citation type="submission" date="2018-06" db="EMBL/GenBank/DDBJ databases">
        <title>The draft genome sequence of Crocinitomix sp. SM1701.</title>
        <authorList>
            <person name="Zhang X."/>
        </authorList>
    </citation>
    <scope>NUCLEOTIDE SEQUENCE [LARGE SCALE GENOMIC DNA]</scope>
    <source>
        <strain evidence="2 3">SM1701</strain>
    </source>
</reference>
<keyword evidence="3" id="KW-1185">Reference proteome</keyword>
<comment type="caution">
    <text evidence="2">The sequence shown here is derived from an EMBL/GenBank/DDBJ whole genome shotgun (WGS) entry which is preliminary data.</text>
</comment>
<evidence type="ECO:0000313" key="3">
    <source>
        <dbReference type="Proteomes" id="UP000249248"/>
    </source>
</evidence>
<dbReference type="RefSeq" id="WP_111062333.1">
    <property type="nucleotide sequence ID" value="NZ_JBHUCU010000002.1"/>
</dbReference>
<proteinExistence type="predicted"/>
<name>A0A2W1N3M8_9FLAO</name>
<dbReference type="GO" id="GO:0016787">
    <property type="term" value="F:hydrolase activity"/>
    <property type="evidence" value="ECO:0007669"/>
    <property type="project" value="UniProtKB-KW"/>
</dbReference>
<gene>
    <name evidence="2" type="ORF">DNU06_06085</name>
</gene>
<dbReference type="EMBL" id="QKSB01000002">
    <property type="protein sequence ID" value="PZE18180.1"/>
    <property type="molecule type" value="Genomic_DNA"/>
</dbReference>
<dbReference type="PANTHER" id="PTHR33594">
    <property type="entry name" value="SUPERFAMILY HYDROLASE, PUTATIVE (AFU_ORTHOLOGUE AFUA_1G03035)-RELATED"/>
    <property type="match status" value="1"/>
</dbReference>
<dbReference type="CDD" id="cd00077">
    <property type="entry name" value="HDc"/>
    <property type="match status" value="1"/>
</dbReference>
<dbReference type="OrthoDB" id="9797344at2"/>
<evidence type="ECO:0000259" key="1">
    <source>
        <dbReference type="SMART" id="SM00471"/>
    </source>
</evidence>
<dbReference type="InterPro" id="IPR006674">
    <property type="entry name" value="HD_domain"/>
</dbReference>
<feature type="domain" description="HD/PDEase" evidence="1">
    <location>
        <begin position="22"/>
        <end position="138"/>
    </location>
</feature>
<dbReference type="Proteomes" id="UP000249248">
    <property type="component" value="Unassembled WGS sequence"/>
</dbReference>
<keyword evidence="2" id="KW-0378">Hydrolase</keyword>
<dbReference type="PANTHER" id="PTHR33594:SF1">
    <property type="entry name" value="HD_PDEASE DOMAIN-CONTAINING PROTEIN"/>
    <property type="match status" value="1"/>
</dbReference>
<dbReference type="AlphaFoldDB" id="A0A2W1N3M8"/>
<dbReference type="SUPFAM" id="SSF109604">
    <property type="entry name" value="HD-domain/PDEase-like"/>
    <property type="match status" value="1"/>
</dbReference>
<dbReference type="SMART" id="SM00471">
    <property type="entry name" value="HDc"/>
    <property type="match status" value="1"/>
</dbReference>
<sequence>MEENTVINQVVEQIKAQFKDDSSGHDWFHIDRVRRTAKKIATIEQADVYVTELGALLHDIADHKFVENPDEAALTSTAQILSALNVPQKTIEAVQHIVLNCSFKGGVEANKMKSLEGKIVQDADKLDAIGAIGIARTFAFGGKFGAILFDPNIGPMDHKDLASYQKNRSHTINHFHEKLLKLKDLMHTKTAQKMALKRHQFMEDYLIEFHHEWNAEIN</sequence>
<evidence type="ECO:0000313" key="2">
    <source>
        <dbReference type="EMBL" id="PZE18180.1"/>
    </source>
</evidence>
<organism evidence="2 3">
    <name type="scientific">Putridiphycobacter roseus</name>
    <dbReference type="NCBI Taxonomy" id="2219161"/>
    <lineage>
        <taxon>Bacteria</taxon>
        <taxon>Pseudomonadati</taxon>
        <taxon>Bacteroidota</taxon>
        <taxon>Flavobacteriia</taxon>
        <taxon>Flavobacteriales</taxon>
        <taxon>Crocinitomicaceae</taxon>
        <taxon>Putridiphycobacter</taxon>
    </lineage>
</organism>